<dbReference type="InterPro" id="IPR016032">
    <property type="entry name" value="Sig_transdc_resp-reg_C-effctor"/>
</dbReference>
<dbReference type="Gene3D" id="1.10.10.10">
    <property type="entry name" value="Winged helix-like DNA-binding domain superfamily/Winged helix DNA-binding domain"/>
    <property type="match status" value="1"/>
</dbReference>
<dbReference type="Pfam" id="PF00196">
    <property type="entry name" value="GerE"/>
    <property type="match status" value="1"/>
</dbReference>
<keyword evidence="2" id="KW-0597">Phosphoprotein</keyword>
<dbReference type="Gene3D" id="3.40.50.2300">
    <property type="match status" value="1"/>
</dbReference>
<dbReference type="GO" id="GO:0006355">
    <property type="term" value="P:regulation of DNA-templated transcription"/>
    <property type="evidence" value="ECO:0007669"/>
    <property type="project" value="InterPro"/>
</dbReference>
<reference evidence="5 6" key="1">
    <citation type="submission" date="2020-02" db="EMBL/GenBank/DDBJ databases">
        <title>Characterization of phylogenetic diversity of novel bifidobacterial species isolated in Czech ZOOs.</title>
        <authorList>
            <person name="Lugli G.A."/>
            <person name="Vera N.B."/>
            <person name="Ventura M."/>
        </authorList>
    </citation>
    <scope>NUCLEOTIDE SEQUENCE [LARGE SCALE GENOMIC DNA]</scope>
    <source>
        <strain evidence="5 6">DSM 109957</strain>
    </source>
</reference>
<dbReference type="PROSITE" id="PS50043">
    <property type="entry name" value="HTH_LUXR_2"/>
    <property type="match status" value="1"/>
</dbReference>
<dbReference type="Pfam" id="PF00072">
    <property type="entry name" value="Response_reg"/>
    <property type="match status" value="1"/>
</dbReference>
<comment type="caution">
    <text evidence="5">The sequence shown here is derived from an EMBL/GenBank/DDBJ whole genome shotgun (WGS) entry which is preliminary data.</text>
</comment>
<evidence type="ECO:0000259" key="3">
    <source>
        <dbReference type="PROSITE" id="PS50043"/>
    </source>
</evidence>
<organism evidence="5 6">
    <name type="scientific">Bifidobacterium oedipodis</name>
    <dbReference type="NCBI Taxonomy" id="2675322"/>
    <lineage>
        <taxon>Bacteria</taxon>
        <taxon>Bacillati</taxon>
        <taxon>Actinomycetota</taxon>
        <taxon>Actinomycetes</taxon>
        <taxon>Bifidobacteriales</taxon>
        <taxon>Bifidobacteriaceae</taxon>
        <taxon>Bifidobacterium</taxon>
    </lineage>
</organism>
<feature type="domain" description="HTH luxR-type" evidence="3">
    <location>
        <begin position="137"/>
        <end position="202"/>
    </location>
</feature>
<proteinExistence type="predicted"/>
<dbReference type="PRINTS" id="PR00038">
    <property type="entry name" value="HTHLUXR"/>
</dbReference>
<dbReference type="AlphaFoldDB" id="A0A7Y0EMJ1"/>
<dbReference type="SUPFAM" id="SSF46894">
    <property type="entry name" value="C-terminal effector domain of the bipartite response regulators"/>
    <property type="match status" value="1"/>
</dbReference>
<dbReference type="CDD" id="cd06170">
    <property type="entry name" value="LuxR_C_like"/>
    <property type="match status" value="1"/>
</dbReference>
<feature type="modified residue" description="4-aspartylphosphate" evidence="2">
    <location>
        <position position="62"/>
    </location>
</feature>
<evidence type="ECO:0000259" key="4">
    <source>
        <dbReference type="PROSITE" id="PS50110"/>
    </source>
</evidence>
<accession>A0A7Y0EMJ1</accession>
<dbReference type="PANTHER" id="PTHR43214">
    <property type="entry name" value="TWO-COMPONENT RESPONSE REGULATOR"/>
    <property type="match status" value="1"/>
</dbReference>
<dbReference type="SUPFAM" id="SSF52172">
    <property type="entry name" value="CheY-like"/>
    <property type="match status" value="1"/>
</dbReference>
<dbReference type="InterPro" id="IPR039420">
    <property type="entry name" value="WalR-like"/>
</dbReference>
<dbReference type="EMBL" id="JAAIII010000001">
    <property type="protein sequence ID" value="NMM92975.1"/>
    <property type="molecule type" value="Genomic_DNA"/>
</dbReference>
<feature type="domain" description="Response regulatory" evidence="4">
    <location>
        <begin position="8"/>
        <end position="126"/>
    </location>
</feature>
<dbReference type="GO" id="GO:0000160">
    <property type="term" value="P:phosphorelay signal transduction system"/>
    <property type="evidence" value="ECO:0007669"/>
    <property type="project" value="InterPro"/>
</dbReference>
<dbReference type="GO" id="GO:0003677">
    <property type="term" value="F:DNA binding"/>
    <property type="evidence" value="ECO:0007669"/>
    <property type="project" value="UniProtKB-KW"/>
</dbReference>
<dbReference type="SMART" id="SM00421">
    <property type="entry name" value="HTH_LUXR"/>
    <property type="match status" value="1"/>
</dbReference>
<dbReference type="InterPro" id="IPR001789">
    <property type="entry name" value="Sig_transdc_resp-reg_receiver"/>
</dbReference>
<evidence type="ECO:0000313" key="6">
    <source>
        <dbReference type="Proteomes" id="UP000532194"/>
    </source>
</evidence>
<dbReference type="InterPro" id="IPR036388">
    <property type="entry name" value="WH-like_DNA-bd_sf"/>
</dbReference>
<dbReference type="PANTHER" id="PTHR43214:SF42">
    <property type="entry name" value="TRANSCRIPTIONAL REGULATORY PROTEIN DESR"/>
    <property type="match status" value="1"/>
</dbReference>
<gene>
    <name evidence="5" type="ORF">G1C95_0160</name>
</gene>
<keyword evidence="6" id="KW-1185">Reference proteome</keyword>
<evidence type="ECO:0000256" key="2">
    <source>
        <dbReference type="PROSITE-ProRule" id="PRU00169"/>
    </source>
</evidence>
<dbReference type="RefSeq" id="WP_169171045.1">
    <property type="nucleotide sequence ID" value="NZ_JAAIII010000001.1"/>
</dbReference>
<dbReference type="PROSITE" id="PS50110">
    <property type="entry name" value="RESPONSE_REGULATORY"/>
    <property type="match status" value="1"/>
</dbReference>
<dbReference type="InterPro" id="IPR011006">
    <property type="entry name" value="CheY-like_superfamily"/>
</dbReference>
<dbReference type="SMART" id="SM00448">
    <property type="entry name" value="REC"/>
    <property type="match status" value="1"/>
</dbReference>
<keyword evidence="1 5" id="KW-0238">DNA-binding</keyword>
<sequence length="205" mass="22293">MAEQHEVSVGIVDNDVLVLDALCQAISRYRAPLRIMWATVSANLALEYCQTTRMRPQVVLTDMEMPELSGVELARALSQMSTPVPAVGITAFDESLHAPVSGSGLSSVLAKETPLPMLVRALGEAAGDSFAAHWSEPIAMDNPLSDMECRILQLYAQGQTTEAIARQLHISATTAKTHAQRAFRKLQVHGRTEAIAICVSRGWIR</sequence>
<dbReference type="Proteomes" id="UP000532194">
    <property type="component" value="Unassembled WGS sequence"/>
</dbReference>
<name>A0A7Y0EMJ1_9BIFI</name>
<protein>
    <submittedName>
        <fullName evidence="5">DNA-binding response regulator</fullName>
    </submittedName>
</protein>
<evidence type="ECO:0000313" key="5">
    <source>
        <dbReference type="EMBL" id="NMM92975.1"/>
    </source>
</evidence>
<evidence type="ECO:0000256" key="1">
    <source>
        <dbReference type="ARBA" id="ARBA00023125"/>
    </source>
</evidence>
<dbReference type="InterPro" id="IPR000792">
    <property type="entry name" value="Tscrpt_reg_LuxR_C"/>
</dbReference>